<accession>A0A1X6Y551</accession>
<feature type="transmembrane region" description="Helical" evidence="1">
    <location>
        <begin position="130"/>
        <end position="151"/>
    </location>
</feature>
<evidence type="ECO:0000256" key="1">
    <source>
        <dbReference type="SAM" id="Phobius"/>
    </source>
</evidence>
<dbReference type="EMBL" id="FWFK01000001">
    <property type="protein sequence ID" value="SLN11055.1"/>
    <property type="molecule type" value="Genomic_DNA"/>
</dbReference>
<keyword evidence="1" id="KW-0472">Membrane</keyword>
<keyword evidence="3" id="KW-1185">Reference proteome</keyword>
<keyword evidence="1" id="KW-1133">Transmembrane helix</keyword>
<feature type="transmembrane region" description="Helical" evidence="1">
    <location>
        <begin position="90"/>
        <end position="118"/>
    </location>
</feature>
<reference evidence="2 3" key="1">
    <citation type="submission" date="2017-03" db="EMBL/GenBank/DDBJ databases">
        <authorList>
            <person name="Afonso C.L."/>
            <person name="Miller P.J."/>
            <person name="Scott M.A."/>
            <person name="Spackman E."/>
            <person name="Goraichik I."/>
            <person name="Dimitrov K.M."/>
            <person name="Suarez D.L."/>
            <person name="Swayne D.E."/>
        </authorList>
    </citation>
    <scope>NUCLEOTIDE SEQUENCE [LARGE SCALE GENOMIC DNA]</scope>
    <source>
        <strain evidence="2 3">CECT 8625</strain>
    </source>
</reference>
<organism evidence="2 3">
    <name type="scientific">Roseivivax jejudonensis</name>
    <dbReference type="NCBI Taxonomy" id="1529041"/>
    <lineage>
        <taxon>Bacteria</taxon>
        <taxon>Pseudomonadati</taxon>
        <taxon>Pseudomonadota</taxon>
        <taxon>Alphaproteobacteria</taxon>
        <taxon>Rhodobacterales</taxon>
        <taxon>Roseobacteraceae</taxon>
        <taxon>Roseivivax</taxon>
    </lineage>
</organism>
<evidence type="ECO:0000313" key="2">
    <source>
        <dbReference type="EMBL" id="SLN11055.1"/>
    </source>
</evidence>
<protein>
    <recommendedName>
        <fullName evidence="4">Glycosyltransferase RgtA/B/C/D-like domain-containing protein</fullName>
    </recommendedName>
</protein>
<evidence type="ECO:0000313" key="3">
    <source>
        <dbReference type="Proteomes" id="UP000193570"/>
    </source>
</evidence>
<evidence type="ECO:0008006" key="4">
    <source>
        <dbReference type="Google" id="ProtNLM"/>
    </source>
</evidence>
<feature type="transmembrane region" description="Helical" evidence="1">
    <location>
        <begin position="191"/>
        <end position="211"/>
    </location>
</feature>
<proteinExistence type="predicted"/>
<gene>
    <name evidence="2" type="ORF">ROJ8625_00237</name>
</gene>
<dbReference type="AlphaFoldDB" id="A0A1X6Y551"/>
<feature type="transmembrane region" description="Helical" evidence="1">
    <location>
        <begin position="290"/>
        <end position="309"/>
    </location>
</feature>
<dbReference type="RefSeq" id="WP_085790016.1">
    <property type="nucleotide sequence ID" value="NZ_FWFK01000001.1"/>
</dbReference>
<feature type="transmembrane region" description="Helical" evidence="1">
    <location>
        <begin position="157"/>
        <end position="179"/>
    </location>
</feature>
<dbReference type="OrthoDB" id="8431201at2"/>
<sequence>MPKVWAVVIALLAIALWPTLGRVHVEGFSYLTETISVLFPDIAASDPLWGVNSEFFYLTRPGASWLMAPLSDLSPGNGYNILTWLVLPPFLFGLVLVTRLWSGASWLASASTLLLLPISVEVGHFYNDNIVAMSFSLWALASVLAGPSLIWPALSGALLSIAILCRLDNLLLLPLMLFLAGLPADRLHRALLRSVLLVAAAIAVHLLASLVDPAAANLFGRIELAAQADALWSRDQFPLHDLFASDASAWLTAFGLGVPAIIAGIVEVRLRSRVEAASAEGSVMDRLRHWSGPLCFFVYPLAIYALTMGKYYDPRGFLTMLPLLAPLAALGADRWMFEPLRAGRALGSQSSVGALLILAPLLIPGVPAPPEPESPVTSLTGRIWHGGDWRSWQTAVQRRDANLRRLVTEQLPRGETSVLVARQWTPDRRAQNTLATEGFRLVTERAEGQERFASLPDSPAAACDTLSETWRHPDGTQVRLLRLHVPFLANAATKTDAALVLARPCLEQSASDRRFVIDRAEPVRLSGSDLDARHGAAVANLRTLSPHDAPRRTALEILQTADSVLNR</sequence>
<keyword evidence="1" id="KW-0812">Transmembrane</keyword>
<feature type="transmembrane region" description="Helical" evidence="1">
    <location>
        <begin position="247"/>
        <end position="270"/>
    </location>
</feature>
<dbReference type="Proteomes" id="UP000193570">
    <property type="component" value="Unassembled WGS sequence"/>
</dbReference>
<name>A0A1X6Y551_9RHOB</name>